<name>A0ACC0WEL0_9STRA</name>
<comment type="caution">
    <text evidence="1">The sequence shown here is derived from an EMBL/GenBank/DDBJ whole genome shotgun (WGS) entry which is preliminary data.</text>
</comment>
<sequence length="62" mass="6801">MRCSDDEKLVGLLEDALLELIWIVTKLASPLDAIEQQDKKNSPSPGDYSLTESKLLKTVGLA</sequence>
<reference evidence="1 2" key="1">
    <citation type="journal article" date="2022" name="bioRxiv">
        <title>The genome of the oomycete Peronosclerospora sorghi, a cosmopolitan pathogen of maize and sorghum, is inflated with dispersed pseudogenes.</title>
        <authorList>
            <person name="Fletcher K."/>
            <person name="Martin F."/>
            <person name="Isakeit T."/>
            <person name="Cavanaugh K."/>
            <person name="Magill C."/>
            <person name="Michelmore R."/>
        </authorList>
    </citation>
    <scope>NUCLEOTIDE SEQUENCE [LARGE SCALE GENOMIC DNA]</scope>
    <source>
        <strain evidence="1">P6</strain>
    </source>
</reference>
<organism evidence="1 2">
    <name type="scientific">Peronosclerospora sorghi</name>
    <dbReference type="NCBI Taxonomy" id="230839"/>
    <lineage>
        <taxon>Eukaryota</taxon>
        <taxon>Sar</taxon>
        <taxon>Stramenopiles</taxon>
        <taxon>Oomycota</taxon>
        <taxon>Peronosporomycetes</taxon>
        <taxon>Peronosporales</taxon>
        <taxon>Peronosporaceae</taxon>
        <taxon>Peronosclerospora</taxon>
    </lineage>
</organism>
<evidence type="ECO:0000313" key="1">
    <source>
        <dbReference type="EMBL" id="KAI9916543.1"/>
    </source>
</evidence>
<dbReference type="Proteomes" id="UP001163321">
    <property type="component" value="Chromosome 2"/>
</dbReference>
<protein>
    <submittedName>
        <fullName evidence="1">Uncharacterized protein</fullName>
    </submittedName>
</protein>
<accession>A0ACC0WEL0</accession>
<dbReference type="EMBL" id="CM047581">
    <property type="protein sequence ID" value="KAI9916543.1"/>
    <property type="molecule type" value="Genomic_DNA"/>
</dbReference>
<evidence type="ECO:0000313" key="2">
    <source>
        <dbReference type="Proteomes" id="UP001163321"/>
    </source>
</evidence>
<proteinExistence type="predicted"/>
<gene>
    <name evidence="1" type="ORF">PsorP6_018225</name>
</gene>
<keyword evidence="2" id="KW-1185">Reference proteome</keyword>